<proteinExistence type="predicted"/>
<protein>
    <submittedName>
        <fullName evidence="1">Uncharacterized protein</fullName>
    </submittedName>
</protein>
<evidence type="ECO:0000313" key="1">
    <source>
        <dbReference type="EMBL" id="KAH7938552.1"/>
    </source>
</evidence>
<keyword evidence="2" id="KW-1185">Reference proteome</keyword>
<accession>A0ACB8CCC6</accession>
<sequence length="128" mass="14642">MLRARKMYEVTATLDEVAFFPELLWERQQPVSVHGVGNLGLNRCRMLELEWRLCRDHAGYATTSMYPATQLAGACEKPVLWRGLVYDANDNSTEVTSLRAFNKKLHQDERIDVCLLPLADGLTFARKK</sequence>
<gene>
    <name evidence="1" type="ORF">HPB49_025082</name>
</gene>
<name>A0ACB8CCC6_DERSI</name>
<dbReference type="EMBL" id="CM023477">
    <property type="protein sequence ID" value="KAH7938552.1"/>
    <property type="molecule type" value="Genomic_DNA"/>
</dbReference>
<dbReference type="Proteomes" id="UP000821865">
    <property type="component" value="Chromosome 8"/>
</dbReference>
<organism evidence="1 2">
    <name type="scientific">Dermacentor silvarum</name>
    <name type="common">Tick</name>
    <dbReference type="NCBI Taxonomy" id="543639"/>
    <lineage>
        <taxon>Eukaryota</taxon>
        <taxon>Metazoa</taxon>
        <taxon>Ecdysozoa</taxon>
        <taxon>Arthropoda</taxon>
        <taxon>Chelicerata</taxon>
        <taxon>Arachnida</taxon>
        <taxon>Acari</taxon>
        <taxon>Parasitiformes</taxon>
        <taxon>Ixodida</taxon>
        <taxon>Ixodoidea</taxon>
        <taxon>Ixodidae</taxon>
        <taxon>Rhipicephalinae</taxon>
        <taxon>Dermacentor</taxon>
    </lineage>
</organism>
<comment type="caution">
    <text evidence="1">The sequence shown here is derived from an EMBL/GenBank/DDBJ whole genome shotgun (WGS) entry which is preliminary data.</text>
</comment>
<reference evidence="1" key="1">
    <citation type="submission" date="2020-05" db="EMBL/GenBank/DDBJ databases">
        <title>Large-scale comparative analyses of tick genomes elucidate their genetic diversity and vector capacities.</title>
        <authorList>
            <person name="Jia N."/>
            <person name="Wang J."/>
            <person name="Shi W."/>
            <person name="Du L."/>
            <person name="Sun Y."/>
            <person name="Zhan W."/>
            <person name="Jiang J."/>
            <person name="Wang Q."/>
            <person name="Zhang B."/>
            <person name="Ji P."/>
            <person name="Sakyi L.B."/>
            <person name="Cui X."/>
            <person name="Yuan T."/>
            <person name="Jiang B."/>
            <person name="Yang W."/>
            <person name="Lam T.T.-Y."/>
            <person name="Chang Q."/>
            <person name="Ding S."/>
            <person name="Wang X."/>
            <person name="Zhu J."/>
            <person name="Ruan X."/>
            <person name="Zhao L."/>
            <person name="Wei J."/>
            <person name="Que T."/>
            <person name="Du C."/>
            <person name="Cheng J."/>
            <person name="Dai P."/>
            <person name="Han X."/>
            <person name="Huang E."/>
            <person name="Gao Y."/>
            <person name="Liu J."/>
            <person name="Shao H."/>
            <person name="Ye R."/>
            <person name="Li L."/>
            <person name="Wei W."/>
            <person name="Wang X."/>
            <person name="Wang C."/>
            <person name="Yang T."/>
            <person name="Huo Q."/>
            <person name="Li W."/>
            <person name="Guo W."/>
            <person name="Chen H."/>
            <person name="Zhou L."/>
            <person name="Ni X."/>
            <person name="Tian J."/>
            <person name="Zhou Y."/>
            <person name="Sheng Y."/>
            <person name="Liu T."/>
            <person name="Pan Y."/>
            <person name="Xia L."/>
            <person name="Li J."/>
            <person name="Zhao F."/>
            <person name="Cao W."/>
        </authorList>
    </citation>
    <scope>NUCLEOTIDE SEQUENCE</scope>
    <source>
        <strain evidence="1">Dsil-2018</strain>
    </source>
</reference>
<evidence type="ECO:0000313" key="2">
    <source>
        <dbReference type="Proteomes" id="UP000821865"/>
    </source>
</evidence>